<proteinExistence type="predicted"/>
<evidence type="ECO:0000313" key="2">
    <source>
        <dbReference type="Proteomes" id="UP000443843"/>
    </source>
</evidence>
<dbReference type="Pfam" id="PF07386">
    <property type="entry name" value="DUF1499"/>
    <property type="match status" value="1"/>
</dbReference>
<keyword evidence="2" id="KW-1185">Reference proteome</keyword>
<dbReference type="EMBL" id="WNXQ01000002">
    <property type="protein sequence ID" value="MWB77349.1"/>
    <property type="molecule type" value="Genomic_DNA"/>
</dbReference>
<accession>A0A844WED9</accession>
<protein>
    <submittedName>
        <fullName evidence="1">DUF1499 domain-containing protein</fullName>
    </submittedName>
</protein>
<evidence type="ECO:0000313" key="1">
    <source>
        <dbReference type="EMBL" id="MWB77349.1"/>
    </source>
</evidence>
<dbReference type="InterPro" id="IPR010865">
    <property type="entry name" value="DUF1499"/>
</dbReference>
<sequence length="141" mass="15854">MRRMIIWIAGAVLLLVVLFGAYVRLAPSDPLRWHVDPQVTRNQDLPNGVRRLQPTWPDGLARLDGIIMSGPRTRWLAGSVRAGMVTYVTRSAFWGFPDYTTVLMADGKLEIWARSRFGTSDMGVNKARVDGWLKVLIGDDD</sequence>
<comment type="caution">
    <text evidence="1">The sequence shown here is derived from an EMBL/GenBank/DDBJ whole genome shotgun (WGS) entry which is preliminary data.</text>
</comment>
<reference evidence="1 2" key="1">
    <citation type="submission" date="2019-11" db="EMBL/GenBank/DDBJ databases">
        <title>Pseudooceanicola pacifica sp. nov., isolated from deep-sea sediment of the Pacific Ocean.</title>
        <authorList>
            <person name="Lyu L."/>
        </authorList>
    </citation>
    <scope>NUCLEOTIDE SEQUENCE [LARGE SCALE GENOMIC DNA]</scope>
    <source>
        <strain evidence="1 2">216_PA32_1</strain>
    </source>
</reference>
<dbReference type="AlphaFoldDB" id="A0A844WED9"/>
<gene>
    <name evidence="1" type="ORF">GLS40_04865</name>
</gene>
<dbReference type="Proteomes" id="UP000443843">
    <property type="component" value="Unassembled WGS sequence"/>
</dbReference>
<organism evidence="1 2">
    <name type="scientific">Pseudooceanicola pacificus</name>
    <dbReference type="NCBI Taxonomy" id="2676438"/>
    <lineage>
        <taxon>Bacteria</taxon>
        <taxon>Pseudomonadati</taxon>
        <taxon>Pseudomonadota</taxon>
        <taxon>Alphaproteobacteria</taxon>
        <taxon>Rhodobacterales</taxon>
        <taxon>Paracoccaceae</taxon>
        <taxon>Pseudooceanicola</taxon>
    </lineage>
</organism>
<name>A0A844WED9_9RHOB</name>